<keyword evidence="3" id="KW-1185">Reference proteome</keyword>
<organism evidence="2 3">
    <name type="scientific">Musa troglodytarum</name>
    <name type="common">fe'i banana</name>
    <dbReference type="NCBI Taxonomy" id="320322"/>
    <lineage>
        <taxon>Eukaryota</taxon>
        <taxon>Viridiplantae</taxon>
        <taxon>Streptophyta</taxon>
        <taxon>Embryophyta</taxon>
        <taxon>Tracheophyta</taxon>
        <taxon>Spermatophyta</taxon>
        <taxon>Magnoliopsida</taxon>
        <taxon>Liliopsida</taxon>
        <taxon>Zingiberales</taxon>
        <taxon>Musaceae</taxon>
        <taxon>Musa</taxon>
    </lineage>
</organism>
<accession>A0A9E7KR62</accession>
<name>A0A9E7KR62_9LILI</name>
<proteinExistence type="predicted"/>
<dbReference type="AlphaFoldDB" id="A0A9E7KR62"/>
<sequence>MGLSNLPIDQAASQPAGTLSSRSTSGDPSTAPPPPSKSLVTSSPSSICANKLTSKAINNLSPVTKEGEGSFDYNTANAAAVEMTQSDYFGKQTFLHKWLSTGKVSSSFLVFFTGQEM</sequence>
<dbReference type="EMBL" id="CP097510">
    <property type="protein sequence ID" value="URE24320.1"/>
    <property type="molecule type" value="Genomic_DNA"/>
</dbReference>
<gene>
    <name evidence="2" type="ORF">MUK42_04387</name>
</gene>
<feature type="region of interest" description="Disordered" evidence="1">
    <location>
        <begin position="1"/>
        <end position="44"/>
    </location>
</feature>
<reference evidence="2" key="1">
    <citation type="submission" date="2022-05" db="EMBL/GenBank/DDBJ databases">
        <title>The Musa troglodytarum L. genome provides insights into the mechanism of non-climacteric behaviour and enrichment of carotenoids.</title>
        <authorList>
            <person name="Wang J."/>
        </authorList>
    </citation>
    <scope>NUCLEOTIDE SEQUENCE</scope>
    <source>
        <tissue evidence="2">Leaf</tissue>
    </source>
</reference>
<protein>
    <submittedName>
        <fullName evidence="2">Uncharacterized protein</fullName>
    </submittedName>
</protein>
<dbReference type="Proteomes" id="UP001055439">
    <property type="component" value="Chromosome 8"/>
</dbReference>
<feature type="compositionally biased region" description="Polar residues" evidence="1">
    <location>
        <begin position="11"/>
        <end position="28"/>
    </location>
</feature>
<evidence type="ECO:0000313" key="3">
    <source>
        <dbReference type="Proteomes" id="UP001055439"/>
    </source>
</evidence>
<evidence type="ECO:0000256" key="1">
    <source>
        <dbReference type="SAM" id="MobiDB-lite"/>
    </source>
</evidence>
<evidence type="ECO:0000313" key="2">
    <source>
        <dbReference type="EMBL" id="URE24320.1"/>
    </source>
</evidence>